<dbReference type="AlphaFoldDB" id="A0A2K0TWR2"/>
<reference evidence="2 3" key="1">
    <citation type="submission" date="2017-02" db="EMBL/GenBank/DDBJ databases">
        <title>Genomes of Trichoderma spp. with biocontrol activity.</title>
        <authorList>
            <person name="Gardiner D."/>
            <person name="Kazan K."/>
            <person name="Vos C."/>
            <person name="Harvey P."/>
        </authorList>
    </citation>
    <scope>NUCLEOTIDE SEQUENCE [LARGE SCALE GENOMIC DNA]</scope>
    <source>
        <strain evidence="2 3">Tr1</strain>
    </source>
</reference>
<organism evidence="2 3">
    <name type="scientific">Trichoderma harzianum</name>
    <name type="common">Hypocrea lixii</name>
    <dbReference type="NCBI Taxonomy" id="5544"/>
    <lineage>
        <taxon>Eukaryota</taxon>
        <taxon>Fungi</taxon>
        <taxon>Dikarya</taxon>
        <taxon>Ascomycota</taxon>
        <taxon>Pezizomycotina</taxon>
        <taxon>Sordariomycetes</taxon>
        <taxon>Hypocreomycetidae</taxon>
        <taxon>Hypocreales</taxon>
        <taxon>Hypocreaceae</taxon>
        <taxon>Trichoderma</taxon>
    </lineage>
</organism>
<sequence length="161" mass="18697">MVSAAFPYATWLDLYEHEKPFKLFIDLPSHVSDQRRTNLIFQHKDTHDVVDVRGDESSFSLDVQGFSFVTHVTSVVNFHDAAQVKEKYFQEVKDILRNNLQDVKRVEVFDWRLRISMSEDGFIKKKINLSNPTEAILPAVYPHIGMSRLIRRVTLQVGSTF</sequence>
<accession>A0A2K0TWR2</accession>
<protein>
    <submittedName>
        <fullName evidence="2">Uncharacterized protein</fullName>
    </submittedName>
</protein>
<dbReference type="InterPro" id="IPR044053">
    <property type="entry name" value="AsaB-like"/>
</dbReference>
<dbReference type="EMBL" id="MTYI01000172">
    <property type="protein sequence ID" value="PNP49965.1"/>
    <property type="molecule type" value="Genomic_DNA"/>
</dbReference>
<evidence type="ECO:0000313" key="3">
    <source>
        <dbReference type="Proteomes" id="UP000236290"/>
    </source>
</evidence>
<proteinExistence type="inferred from homology"/>
<dbReference type="Proteomes" id="UP000236290">
    <property type="component" value="Unassembled WGS sequence"/>
</dbReference>
<evidence type="ECO:0000313" key="2">
    <source>
        <dbReference type="EMBL" id="PNP49965.1"/>
    </source>
</evidence>
<dbReference type="OrthoDB" id="412788at2759"/>
<name>A0A2K0TWR2_TRIHA</name>
<comment type="caution">
    <text evidence="2">The sequence shown here is derived from an EMBL/GenBank/DDBJ whole genome shotgun (WGS) entry which is preliminary data.</text>
</comment>
<dbReference type="GO" id="GO:0016491">
    <property type="term" value="F:oxidoreductase activity"/>
    <property type="evidence" value="ECO:0007669"/>
    <property type="project" value="InterPro"/>
</dbReference>
<dbReference type="PANTHER" id="PTHR34598:SF3">
    <property type="entry name" value="OXIDOREDUCTASE AN1597"/>
    <property type="match status" value="1"/>
</dbReference>
<gene>
    <name evidence="2" type="ORF">THARTR1_09296</name>
</gene>
<dbReference type="PANTHER" id="PTHR34598">
    <property type="entry name" value="BLL6449 PROTEIN"/>
    <property type="match status" value="1"/>
</dbReference>
<evidence type="ECO:0000256" key="1">
    <source>
        <dbReference type="ARBA" id="ARBA00023604"/>
    </source>
</evidence>
<comment type="similarity">
    <text evidence="1">Belongs to the asaB hydroxylase/desaturase family.</text>
</comment>